<evidence type="ECO:0000256" key="3">
    <source>
        <dbReference type="ARBA" id="ARBA00022741"/>
    </source>
</evidence>
<dbReference type="SMART" id="SM00382">
    <property type="entry name" value="AAA"/>
    <property type="match status" value="1"/>
</dbReference>
<dbReference type="Gene3D" id="1.20.1560.10">
    <property type="entry name" value="ABC transporter type 1, transmembrane domain"/>
    <property type="match status" value="1"/>
</dbReference>
<feature type="transmembrane region" description="Helical" evidence="8">
    <location>
        <begin position="245"/>
        <end position="271"/>
    </location>
</feature>
<dbReference type="RefSeq" id="WP_192754562.1">
    <property type="nucleotide sequence ID" value="NZ_BAABJL010000042.1"/>
</dbReference>
<dbReference type="GO" id="GO:0045454">
    <property type="term" value="P:cell redox homeostasis"/>
    <property type="evidence" value="ECO:0007669"/>
    <property type="project" value="InterPro"/>
</dbReference>
<protein>
    <submittedName>
        <fullName evidence="11">Thiol reductant ABC exporter CydC subunit</fullName>
    </submittedName>
</protein>
<dbReference type="InterPro" id="IPR003593">
    <property type="entry name" value="AAA+_ATPase"/>
</dbReference>
<dbReference type="InterPro" id="IPR014223">
    <property type="entry name" value="ABC_CydC/D"/>
</dbReference>
<keyword evidence="2 8" id="KW-0812">Transmembrane</keyword>
<gene>
    <name evidence="11" type="ORF">HEB94_008183</name>
</gene>
<feature type="transmembrane region" description="Helical" evidence="8">
    <location>
        <begin position="61"/>
        <end position="81"/>
    </location>
</feature>
<dbReference type="InterPro" id="IPR011527">
    <property type="entry name" value="ABC1_TM_dom"/>
</dbReference>
<dbReference type="AlphaFoldDB" id="A0A927NAK3"/>
<evidence type="ECO:0000313" key="11">
    <source>
        <dbReference type="EMBL" id="MBE1611335.1"/>
    </source>
</evidence>
<dbReference type="PANTHER" id="PTHR24221">
    <property type="entry name" value="ATP-BINDING CASSETTE SUB-FAMILY B"/>
    <property type="match status" value="1"/>
</dbReference>
<evidence type="ECO:0000256" key="2">
    <source>
        <dbReference type="ARBA" id="ARBA00022692"/>
    </source>
</evidence>
<evidence type="ECO:0000313" key="12">
    <source>
        <dbReference type="Proteomes" id="UP000638648"/>
    </source>
</evidence>
<keyword evidence="6 8" id="KW-0472">Membrane</keyword>
<dbReference type="GO" id="GO:0034775">
    <property type="term" value="P:glutathione transmembrane transport"/>
    <property type="evidence" value="ECO:0007669"/>
    <property type="project" value="InterPro"/>
</dbReference>
<dbReference type="InterPro" id="IPR036640">
    <property type="entry name" value="ABC1_TM_sf"/>
</dbReference>
<proteinExistence type="predicted"/>
<feature type="transmembrane region" description="Helical" evidence="8">
    <location>
        <begin position="142"/>
        <end position="163"/>
    </location>
</feature>
<dbReference type="GO" id="GO:0016887">
    <property type="term" value="F:ATP hydrolysis activity"/>
    <property type="evidence" value="ECO:0007669"/>
    <property type="project" value="InterPro"/>
</dbReference>
<accession>A0A927NAK3</accession>
<dbReference type="GO" id="GO:0140359">
    <property type="term" value="F:ABC-type transporter activity"/>
    <property type="evidence" value="ECO:0007669"/>
    <property type="project" value="InterPro"/>
</dbReference>
<feature type="transmembrane region" description="Helical" evidence="8">
    <location>
        <begin position="283"/>
        <end position="309"/>
    </location>
</feature>
<feature type="domain" description="ABC transmembrane type-1" evidence="10">
    <location>
        <begin position="29"/>
        <end position="311"/>
    </location>
</feature>
<evidence type="ECO:0000256" key="7">
    <source>
        <dbReference type="SAM" id="MobiDB-lite"/>
    </source>
</evidence>
<evidence type="ECO:0000256" key="5">
    <source>
        <dbReference type="ARBA" id="ARBA00022989"/>
    </source>
</evidence>
<dbReference type="PANTHER" id="PTHR24221:SF654">
    <property type="entry name" value="ATP-BINDING CASSETTE SUB-FAMILY B MEMBER 6"/>
    <property type="match status" value="1"/>
</dbReference>
<dbReference type="PROSITE" id="PS50893">
    <property type="entry name" value="ABC_TRANSPORTER_2"/>
    <property type="match status" value="1"/>
</dbReference>
<organism evidence="11 12">
    <name type="scientific">Actinopolymorpha pittospori</name>
    <dbReference type="NCBI Taxonomy" id="648752"/>
    <lineage>
        <taxon>Bacteria</taxon>
        <taxon>Bacillati</taxon>
        <taxon>Actinomycetota</taxon>
        <taxon>Actinomycetes</taxon>
        <taxon>Propionibacteriales</taxon>
        <taxon>Actinopolymorphaceae</taxon>
        <taxon>Actinopolymorpha</taxon>
    </lineage>
</organism>
<dbReference type="NCBIfam" id="TIGR02868">
    <property type="entry name" value="CydC"/>
    <property type="match status" value="1"/>
</dbReference>
<name>A0A927NAK3_9ACTN</name>
<dbReference type="SUPFAM" id="SSF52540">
    <property type="entry name" value="P-loop containing nucleoside triphosphate hydrolases"/>
    <property type="match status" value="1"/>
</dbReference>
<evidence type="ECO:0000256" key="4">
    <source>
        <dbReference type="ARBA" id="ARBA00022840"/>
    </source>
</evidence>
<feature type="transmembrane region" description="Helical" evidence="8">
    <location>
        <begin position="169"/>
        <end position="187"/>
    </location>
</feature>
<dbReference type="InterPro" id="IPR039421">
    <property type="entry name" value="Type_1_exporter"/>
</dbReference>
<evidence type="ECO:0000259" key="10">
    <source>
        <dbReference type="PROSITE" id="PS50929"/>
    </source>
</evidence>
<keyword evidence="5 8" id="KW-1133">Transmembrane helix</keyword>
<dbReference type="PROSITE" id="PS00211">
    <property type="entry name" value="ABC_TRANSPORTER_1"/>
    <property type="match status" value="1"/>
</dbReference>
<dbReference type="EMBL" id="JADBEM010000001">
    <property type="protein sequence ID" value="MBE1611335.1"/>
    <property type="molecule type" value="Genomic_DNA"/>
</dbReference>
<dbReference type="InterPro" id="IPR003439">
    <property type="entry name" value="ABC_transporter-like_ATP-bd"/>
</dbReference>
<dbReference type="PROSITE" id="PS50929">
    <property type="entry name" value="ABC_TM1F"/>
    <property type="match status" value="1"/>
</dbReference>
<keyword evidence="3" id="KW-0547">Nucleotide-binding</keyword>
<evidence type="ECO:0000259" key="9">
    <source>
        <dbReference type="PROSITE" id="PS50893"/>
    </source>
</evidence>
<dbReference type="GO" id="GO:0034040">
    <property type="term" value="F:ATPase-coupled lipid transmembrane transporter activity"/>
    <property type="evidence" value="ECO:0007669"/>
    <property type="project" value="TreeGrafter"/>
</dbReference>
<keyword evidence="12" id="KW-1185">Reference proteome</keyword>
<feature type="domain" description="ABC transporter" evidence="9">
    <location>
        <begin position="345"/>
        <end position="578"/>
    </location>
</feature>
<reference evidence="11" key="1">
    <citation type="submission" date="2020-10" db="EMBL/GenBank/DDBJ databases">
        <title>Sequencing the genomes of 1000 actinobacteria strains.</title>
        <authorList>
            <person name="Klenk H.-P."/>
        </authorList>
    </citation>
    <scope>NUCLEOTIDE SEQUENCE</scope>
    <source>
        <strain evidence="11">DSM 45354</strain>
    </source>
</reference>
<evidence type="ECO:0000256" key="8">
    <source>
        <dbReference type="SAM" id="Phobius"/>
    </source>
</evidence>
<comment type="subcellular location">
    <subcellularLocation>
        <location evidence="1">Cell membrane</location>
        <topology evidence="1">Multi-pass membrane protein</topology>
    </subcellularLocation>
</comment>
<evidence type="ECO:0000256" key="1">
    <source>
        <dbReference type="ARBA" id="ARBA00004651"/>
    </source>
</evidence>
<sequence>MSAGSIHATRGRPMGGWWRLVKRWPRLTLAAGAGVAAAASGVALLATSAWLISRAAQHPPVLVLMVAIVAVRAFGLGRGVLRYAERLLAHDAAYRLLGDVRARAYERIERIAPSGLAAFRSGDLLTRLVGDVDAVLDVVLRIALPVTAAGVTGAATAALLAVILPVAGAATAAAVGLCLLGVPWLVARAGRRAEASVAPERGVLAATTTELLDAAPDLLAYGAADAALARVGESDARLRRAERRAAWSTGLGAGTLVLLVGAASWAGLAFGVPAVGSGRLDPVLLAVLALVPLALADVFAGLPGAAATAGRVRPALARLAQIRSAVEPVREPAVPDPLPAPPYHVRVERLSVRWSDSGPWVLRNVNLDLRPGRRVAVVGPSGCGKSTLAQALVRFVEPAAGRIMVNGVDVRRLRADDVRSVVSLCAQDAHIFDTTIAENVRLARPGAGDEDVRDALRGARLLDWVESFPDGLGTRVGEHGERLSGGERQRLALARCLLADAPVVILDEPTEHLEEPAATELTRDLLAATAGRTVVLITHREVPRDLVDEVLVLPAPPRERARDDAHGHGGGHDAGREG</sequence>
<keyword evidence="4" id="KW-0067">ATP-binding</keyword>
<dbReference type="Pfam" id="PF00664">
    <property type="entry name" value="ABC_membrane"/>
    <property type="match status" value="1"/>
</dbReference>
<dbReference type="SUPFAM" id="SSF90123">
    <property type="entry name" value="ABC transporter transmembrane region"/>
    <property type="match status" value="1"/>
</dbReference>
<dbReference type="Pfam" id="PF00005">
    <property type="entry name" value="ABC_tran"/>
    <property type="match status" value="1"/>
</dbReference>
<comment type="caution">
    <text evidence="11">The sequence shown here is derived from an EMBL/GenBank/DDBJ whole genome shotgun (WGS) entry which is preliminary data.</text>
</comment>
<evidence type="ECO:0000256" key="6">
    <source>
        <dbReference type="ARBA" id="ARBA00023136"/>
    </source>
</evidence>
<dbReference type="InterPro" id="IPR027417">
    <property type="entry name" value="P-loop_NTPase"/>
</dbReference>
<dbReference type="Gene3D" id="3.40.50.300">
    <property type="entry name" value="P-loop containing nucleotide triphosphate hydrolases"/>
    <property type="match status" value="1"/>
</dbReference>
<feature type="region of interest" description="Disordered" evidence="7">
    <location>
        <begin position="557"/>
        <end position="578"/>
    </location>
</feature>
<dbReference type="GO" id="GO:0005524">
    <property type="term" value="F:ATP binding"/>
    <property type="evidence" value="ECO:0007669"/>
    <property type="project" value="UniProtKB-KW"/>
</dbReference>
<dbReference type="Proteomes" id="UP000638648">
    <property type="component" value="Unassembled WGS sequence"/>
</dbReference>
<dbReference type="InterPro" id="IPR017871">
    <property type="entry name" value="ABC_transporter-like_CS"/>
</dbReference>
<dbReference type="GO" id="GO:0005886">
    <property type="term" value="C:plasma membrane"/>
    <property type="evidence" value="ECO:0007669"/>
    <property type="project" value="UniProtKB-SubCell"/>
</dbReference>